<sequence length="67" mass="8002">MENLEEIDVEKLFNRFYMKDESRNNQSSGLGLTITKFLVEKMNSSIKAEISDNFIHFKITFKYDFKK</sequence>
<reference evidence="2" key="1">
    <citation type="submission" date="2019-08" db="EMBL/GenBank/DDBJ databases">
        <authorList>
            <person name="Kucharzyk K."/>
            <person name="Murdoch R.W."/>
            <person name="Higgins S."/>
            <person name="Loffler F."/>
        </authorList>
    </citation>
    <scope>NUCLEOTIDE SEQUENCE</scope>
</reference>
<dbReference type="EMBL" id="VSSQ01090469">
    <property type="protein sequence ID" value="MPN36372.1"/>
    <property type="molecule type" value="Genomic_DNA"/>
</dbReference>
<dbReference type="Gene3D" id="3.30.565.10">
    <property type="entry name" value="Histidine kinase-like ATPase, C-terminal domain"/>
    <property type="match status" value="1"/>
</dbReference>
<dbReference type="AlphaFoldDB" id="A0A645HDC8"/>
<feature type="domain" description="Histidine kinase/HSP90-like ATPase" evidence="1">
    <location>
        <begin position="6"/>
        <end position="50"/>
    </location>
</feature>
<organism evidence="2">
    <name type="scientific">bioreactor metagenome</name>
    <dbReference type="NCBI Taxonomy" id="1076179"/>
    <lineage>
        <taxon>unclassified sequences</taxon>
        <taxon>metagenomes</taxon>
        <taxon>ecological metagenomes</taxon>
    </lineage>
</organism>
<evidence type="ECO:0000313" key="2">
    <source>
        <dbReference type="EMBL" id="MPN36372.1"/>
    </source>
</evidence>
<comment type="caution">
    <text evidence="2">The sequence shown here is derived from an EMBL/GenBank/DDBJ whole genome shotgun (WGS) entry which is preliminary data.</text>
</comment>
<dbReference type="InterPro" id="IPR003594">
    <property type="entry name" value="HATPase_dom"/>
</dbReference>
<accession>A0A645HDC8</accession>
<protein>
    <recommendedName>
        <fullName evidence="1">Histidine kinase/HSP90-like ATPase domain-containing protein</fullName>
    </recommendedName>
</protein>
<dbReference type="InterPro" id="IPR036890">
    <property type="entry name" value="HATPase_C_sf"/>
</dbReference>
<name>A0A645HDC8_9ZZZZ</name>
<gene>
    <name evidence="2" type="ORF">SDC9_183881</name>
</gene>
<dbReference type="Pfam" id="PF02518">
    <property type="entry name" value="HATPase_c"/>
    <property type="match status" value="1"/>
</dbReference>
<dbReference type="SUPFAM" id="SSF55874">
    <property type="entry name" value="ATPase domain of HSP90 chaperone/DNA topoisomerase II/histidine kinase"/>
    <property type="match status" value="1"/>
</dbReference>
<evidence type="ECO:0000259" key="1">
    <source>
        <dbReference type="Pfam" id="PF02518"/>
    </source>
</evidence>
<proteinExistence type="predicted"/>